<dbReference type="InterPro" id="IPR001387">
    <property type="entry name" value="Cro/C1-type_HTH"/>
</dbReference>
<dbReference type="PROSITE" id="PS50943">
    <property type="entry name" value="HTH_CROC1"/>
    <property type="match status" value="1"/>
</dbReference>
<protein>
    <submittedName>
        <fullName evidence="4">Putative zinc finger/helix-turn-helix protein, YgiT family</fullName>
    </submittedName>
</protein>
<dbReference type="EMBL" id="CAADHB010000235">
    <property type="protein sequence ID" value="VFK81149.1"/>
    <property type="molecule type" value="Genomic_DNA"/>
</dbReference>
<organism evidence="4">
    <name type="scientific">Candidatus Kentrum sp. SD</name>
    <dbReference type="NCBI Taxonomy" id="2126332"/>
    <lineage>
        <taxon>Bacteria</taxon>
        <taxon>Pseudomonadati</taxon>
        <taxon>Pseudomonadota</taxon>
        <taxon>Gammaproteobacteria</taxon>
        <taxon>Candidatus Kentrum</taxon>
    </lineage>
</organism>
<dbReference type="CDD" id="cd00093">
    <property type="entry name" value="HTH_XRE"/>
    <property type="match status" value="1"/>
</dbReference>
<dbReference type="GO" id="GO:0003677">
    <property type="term" value="F:DNA binding"/>
    <property type="evidence" value="ECO:0007669"/>
    <property type="project" value="InterPro"/>
</dbReference>
<evidence type="ECO:0000259" key="1">
    <source>
        <dbReference type="PROSITE" id="PS50943"/>
    </source>
</evidence>
<dbReference type="InterPro" id="IPR025272">
    <property type="entry name" value="SocA_Panacea"/>
</dbReference>
<sequence length="299" mass="34555">MSTIKINEKECKCRGRKSFTQQPRILSATVSHKHLEEEALLPICKKCEGACYSELSTYELMKDVVNAYRRKQHLLTSEEMRQTREKYNMTQKMFADFLGVTSAKYSDWEIGTALQEKAYDDLIRLKTDSSYMAQIMGYQQEVRFGEIGIYTGHKSLHKDLLKNIMLYLIEQVKTSKLFLNKIMFYIDFKHFKHYGVSITGSCYVPLEYGPCPDNYQAIFADLVNEGRAEEGQHYRYSAKDTPDLSLISPQEKLTIDYVIDLAKTDGGKNLFNLSHMESGFRLTSVGKPISYEWAKNLKI</sequence>
<accession>A0A451BS92</accession>
<gene>
    <name evidence="4" type="ORF">BECKSD772D_GA0070982_12352</name>
    <name evidence="3" type="ORF">BECKSD772E_GA0070983_12331</name>
    <name evidence="2" type="ORF">BECKSD772F_GA0070984_12371</name>
</gene>
<reference evidence="4" key="1">
    <citation type="submission" date="2019-02" db="EMBL/GenBank/DDBJ databases">
        <authorList>
            <person name="Gruber-Vodicka R. H."/>
            <person name="Seah K. B. B."/>
        </authorList>
    </citation>
    <scope>NUCLEOTIDE SEQUENCE</scope>
    <source>
        <strain evidence="4">BECK_S127</strain>
        <strain evidence="3">BECK_S1320</strain>
        <strain evidence="2">BECK_S1321</strain>
    </source>
</reference>
<dbReference type="EMBL" id="CAADFR010000237">
    <property type="protein sequence ID" value="VFK45593.1"/>
    <property type="molecule type" value="Genomic_DNA"/>
</dbReference>
<proteinExistence type="predicted"/>
<dbReference type="EMBL" id="CAADFU010000233">
    <property type="protein sequence ID" value="VFK49760.1"/>
    <property type="molecule type" value="Genomic_DNA"/>
</dbReference>
<dbReference type="Gene3D" id="1.10.260.40">
    <property type="entry name" value="lambda repressor-like DNA-binding domains"/>
    <property type="match status" value="1"/>
</dbReference>
<dbReference type="AlphaFoldDB" id="A0A451BS92"/>
<dbReference type="SUPFAM" id="SSF47413">
    <property type="entry name" value="lambda repressor-like DNA-binding domains"/>
    <property type="match status" value="1"/>
</dbReference>
<evidence type="ECO:0000313" key="4">
    <source>
        <dbReference type="EMBL" id="VFK81149.1"/>
    </source>
</evidence>
<dbReference type="Pfam" id="PF13274">
    <property type="entry name" value="SocA_Panacea"/>
    <property type="match status" value="1"/>
</dbReference>
<name>A0A451BS92_9GAMM</name>
<feature type="domain" description="HTH cro/C1-type" evidence="1">
    <location>
        <begin position="80"/>
        <end position="109"/>
    </location>
</feature>
<evidence type="ECO:0000313" key="3">
    <source>
        <dbReference type="EMBL" id="VFK49760.1"/>
    </source>
</evidence>
<evidence type="ECO:0000313" key="2">
    <source>
        <dbReference type="EMBL" id="VFK45593.1"/>
    </source>
</evidence>
<dbReference type="InterPro" id="IPR010982">
    <property type="entry name" value="Lambda_DNA-bd_dom_sf"/>
</dbReference>